<dbReference type="Pfam" id="PF09588">
    <property type="entry name" value="YqaJ"/>
    <property type="match status" value="1"/>
</dbReference>
<dbReference type="InterPro" id="IPR017482">
    <property type="entry name" value="Lambda-type_endonuclease"/>
</dbReference>
<dbReference type="InterPro" id="IPR051703">
    <property type="entry name" value="NF-kappa-B_Signaling_Reg"/>
</dbReference>
<accession>A0AAX3B9V3</accession>
<sequence>MLTEKTQETKKKKRASASKKTLEENTQETKKKKKASSPEKSDYHVSASEVASITGHDSYRSMKQLVVDKLFGTNFTANQYTLHGQKMEPIARKFFNDKNDLTFEKVSFYNEEFKLFAALDGYNEEKKAVLEIKCPFMDKDQKVSNTWDSFLKDPQPENIPKNYWAQVQCQLFCSKAKLAYFLVYFNEEKYYVVDVYPDNAFISKMIEDSQNYLEFLKNCVEELENTTYLKQLKKLSKKSKLKSNN</sequence>
<dbReference type="InterPro" id="IPR019080">
    <property type="entry name" value="YqaJ_viral_recombinase"/>
</dbReference>
<dbReference type="AlphaFoldDB" id="A0AAX3B9V3"/>
<dbReference type="PANTHER" id="PTHR46609:SF6">
    <property type="entry name" value="EXONUCLEASE, PHAGE-TYPE_RECB, C-TERMINAL DOMAIN-CONTAINING PROTEIN-RELATED"/>
    <property type="match status" value="1"/>
</dbReference>
<protein>
    <submittedName>
        <fullName evidence="3">YqaJ viral recombinase family protein</fullName>
    </submittedName>
</protein>
<dbReference type="NCBIfam" id="TIGR03033">
    <property type="entry name" value="phage_rel_nuc"/>
    <property type="match status" value="1"/>
</dbReference>
<dbReference type="Gene3D" id="3.90.320.10">
    <property type="match status" value="1"/>
</dbReference>
<dbReference type="Proteomes" id="UP000769022">
    <property type="component" value="Chromosome"/>
</dbReference>
<feature type="compositionally biased region" description="Basic and acidic residues" evidence="1">
    <location>
        <begin position="20"/>
        <end position="29"/>
    </location>
</feature>
<name>A0AAX3B9V3_9MOLU</name>
<reference evidence="3 4" key="1">
    <citation type="submission" date="2022-05" db="EMBL/GenBank/DDBJ databases">
        <title>'Parthenium hysterophorus' phyllody phytoplasma strain PR34.</title>
        <authorList>
            <person name="Kirdat K."/>
            <person name="Tiwarekar B."/>
            <person name="Yadav A."/>
        </authorList>
    </citation>
    <scope>NUCLEOTIDE SEQUENCE [LARGE SCALE GENOMIC DNA]</scope>
    <source>
        <strain evidence="3 4">PR34</strain>
    </source>
</reference>
<proteinExistence type="predicted"/>
<dbReference type="SUPFAM" id="SSF52980">
    <property type="entry name" value="Restriction endonuclease-like"/>
    <property type="match status" value="1"/>
</dbReference>
<keyword evidence="4" id="KW-1185">Reference proteome</keyword>
<dbReference type="EMBL" id="CP097206">
    <property type="protein sequence ID" value="UQV27460.1"/>
    <property type="molecule type" value="Genomic_DNA"/>
</dbReference>
<dbReference type="KEGG" id="pphy:H7686_0001360"/>
<dbReference type="PANTHER" id="PTHR46609">
    <property type="entry name" value="EXONUCLEASE, PHAGE-TYPE/RECB, C-TERMINAL DOMAIN-CONTAINING PROTEIN"/>
    <property type="match status" value="1"/>
</dbReference>
<organism evidence="3 4">
    <name type="scientific">Candidatus Phytoplasma asiaticum</name>
    <dbReference type="NCBI Taxonomy" id="2763338"/>
    <lineage>
        <taxon>Bacteria</taxon>
        <taxon>Bacillati</taxon>
        <taxon>Mycoplasmatota</taxon>
        <taxon>Mollicutes</taxon>
        <taxon>Acholeplasmatales</taxon>
        <taxon>Acholeplasmataceae</taxon>
        <taxon>Candidatus Phytoplasma</taxon>
        <taxon>16SrII (Peanut WB group)</taxon>
    </lineage>
</organism>
<dbReference type="InterPro" id="IPR011604">
    <property type="entry name" value="PDDEXK-like_dom_sf"/>
</dbReference>
<dbReference type="InterPro" id="IPR011335">
    <property type="entry name" value="Restrct_endonuc-II-like"/>
</dbReference>
<feature type="domain" description="YqaJ viral recombinase" evidence="2">
    <location>
        <begin position="45"/>
        <end position="176"/>
    </location>
</feature>
<gene>
    <name evidence="3" type="ORF">H7686_0001360</name>
</gene>
<evidence type="ECO:0000313" key="3">
    <source>
        <dbReference type="EMBL" id="UQV27460.1"/>
    </source>
</evidence>
<feature type="region of interest" description="Disordered" evidence="1">
    <location>
        <begin position="1"/>
        <end position="46"/>
    </location>
</feature>
<evidence type="ECO:0000256" key="1">
    <source>
        <dbReference type="SAM" id="MobiDB-lite"/>
    </source>
</evidence>
<evidence type="ECO:0000259" key="2">
    <source>
        <dbReference type="Pfam" id="PF09588"/>
    </source>
</evidence>
<evidence type="ECO:0000313" key="4">
    <source>
        <dbReference type="Proteomes" id="UP000769022"/>
    </source>
</evidence>